<keyword evidence="1" id="KW-0472">Membrane</keyword>
<keyword evidence="1" id="KW-1133">Transmembrane helix</keyword>
<feature type="transmembrane region" description="Helical" evidence="1">
    <location>
        <begin position="269"/>
        <end position="291"/>
    </location>
</feature>
<dbReference type="AlphaFoldDB" id="A0A059CUT4"/>
<dbReference type="PANTHER" id="PTHR24177:SF365">
    <property type="entry name" value="ANKYRIN REPEAT-CONTAINING PROTEIN NPR4-LIKE ISOFORM X1"/>
    <property type="match status" value="1"/>
</dbReference>
<dbReference type="Gramene" id="KCW82142">
    <property type="protein sequence ID" value="KCW82142"/>
    <property type="gene ID" value="EUGRSUZ_C03532"/>
</dbReference>
<feature type="transmembrane region" description="Helical" evidence="1">
    <location>
        <begin position="297"/>
        <end position="316"/>
    </location>
</feature>
<feature type="transmembrane region" description="Helical" evidence="1">
    <location>
        <begin position="224"/>
        <end position="248"/>
    </location>
</feature>
<dbReference type="EMBL" id="KK198755">
    <property type="protein sequence ID" value="KCW82142.1"/>
    <property type="molecule type" value="Genomic_DNA"/>
</dbReference>
<gene>
    <name evidence="3" type="ORF">EUGRSUZ_C03532</name>
</gene>
<dbReference type="InterPro" id="IPR026961">
    <property type="entry name" value="PGG_dom"/>
</dbReference>
<sequence>MAAIQLAKQCCIAISNMHTTEINDFFREGGVLYQATVMGVSEIVKLCIQYFPELIRVSHYDWRLTTLAVKYRRERTLGLFLKVSSTNKLSLAPGPTRLESSSMMLAAANYAVAQYYPSFDAVTDAAGAAFQMQRELQWYKAVESCVIPDLRTAFYRGKSGWNIFMEEHKDLLEEGEKWMKDTADKCMLVSTLIATVLFAAAFTMPGGNDDKTGVPLLLGKDSLLIFAISDALGLFSSVTAILLFLAILTSRYEAQDFLDSLPKKIIMGLCLLFLSLAFMLVAFAATLTIVLDDRLGWVLLPISLLASLPVTLFILLQLPLLYQMVKSTYGPSIFRAEDIWK</sequence>
<dbReference type="eggNOG" id="KOG0504">
    <property type="taxonomic scope" value="Eukaryota"/>
</dbReference>
<dbReference type="STRING" id="71139.A0A059CUT4"/>
<name>A0A059CUT4_EUCGR</name>
<dbReference type="Pfam" id="PF13962">
    <property type="entry name" value="PGG"/>
    <property type="match status" value="1"/>
</dbReference>
<protein>
    <recommendedName>
        <fullName evidence="2">PGG domain-containing protein</fullName>
    </recommendedName>
</protein>
<organism evidence="3">
    <name type="scientific">Eucalyptus grandis</name>
    <name type="common">Flooded gum</name>
    <dbReference type="NCBI Taxonomy" id="71139"/>
    <lineage>
        <taxon>Eukaryota</taxon>
        <taxon>Viridiplantae</taxon>
        <taxon>Streptophyta</taxon>
        <taxon>Embryophyta</taxon>
        <taxon>Tracheophyta</taxon>
        <taxon>Spermatophyta</taxon>
        <taxon>Magnoliopsida</taxon>
        <taxon>eudicotyledons</taxon>
        <taxon>Gunneridae</taxon>
        <taxon>Pentapetalae</taxon>
        <taxon>rosids</taxon>
        <taxon>malvids</taxon>
        <taxon>Myrtales</taxon>
        <taxon>Myrtaceae</taxon>
        <taxon>Myrtoideae</taxon>
        <taxon>Eucalypteae</taxon>
        <taxon>Eucalyptus</taxon>
    </lineage>
</organism>
<evidence type="ECO:0000256" key="1">
    <source>
        <dbReference type="SAM" id="Phobius"/>
    </source>
</evidence>
<dbReference type="InParanoid" id="A0A059CUT4"/>
<evidence type="ECO:0000313" key="3">
    <source>
        <dbReference type="EMBL" id="KCW82142.1"/>
    </source>
</evidence>
<reference evidence="3" key="1">
    <citation type="submission" date="2013-07" db="EMBL/GenBank/DDBJ databases">
        <title>The genome of Eucalyptus grandis.</title>
        <authorList>
            <person name="Schmutz J."/>
            <person name="Hayes R."/>
            <person name="Myburg A."/>
            <person name="Tuskan G."/>
            <person name="Grattapaglia D."/>
            <person name="Rokhsar D.S."/>
        </authorList>
    </citation>
    <scope>NUCLEOTIDE SEQUENCE</scope>
    <source>
        <tissue evidence="3">Leaf extractions</tissue>
    </source>
</reference>
<keyword evidence="1" id="KW-0812">Transmembrane</keyword>
<evidence type="ECO:0000259" key="2">
    <source>
        <dbReference type="Pfam" id="PF13962"/>
    </source>
</evidence>
<feature type="transmembrane region" description="Helical" evidence="1">
    <location>
        <begin position="186"/>
        <end position="204"/>
    </location>
</feature>
<accession>A0A059CUT4</accession>
<dbReference type="PANTHER" id="PTHR24177">
    <property type="entry name" value="CASKIN"/>
    <property type="match status" value="1"/>
</dbReference>
<feature type="domain" description="PGG" evidence="2">
    <location>
        <begin position="176"/>
        <end position="289"/>
    </location>
</feature>
<proteinExistence type="predicted"/>